<dbReference type="AlphaFoldDB" id="A0A9N9FXB9"/>
<dbReference type="Gene3D" id="3.80.10.10">
    <property type="entry name" value="Ribonuclease Inhibitor"/>
    <property type="match status" value="1"/>
</dbReference>
<proteinExistence type="predicted"/>
<gene>
    <name evidence="1" type="ORF">POCULU_LOCUS5598</name>
</gene>
<name>A0A9N9FXB9_9GLOM</name>
<organism evidence="1 2">
    <name type="scientific">Paraglomus occultum</name>
    <dbReference type="NCBI Taxonomy" id="144539"/>
    <lineage>
        <taxon>Eukaryota</taxon>
        <taxon>Fungi</taxon>
        <taxon>Fungi incertae sedis</taxon>
        <taxon>Mucoromycota</taxon>
        <taxon>Glomeromycotina</taxon>
        <taxon>Glomeromycetes</taxon>
        <taxon>Paraglomerales</taxon>
        <taxon>Paraglomeraceae</taxon>
        <taxon>Paraglomus</taxon>
    </lineage>
</organism>
<sequence>AGEYLDRYYPKSVRRTAWELNLSNKDLEGVLDLTDFTNLRKLDFSHNPKLDAVWLSEDSLKTIEEYNISASGAKGK</sequence>
<dbReference type="Proteomes" id="UP000789572">
    <property type="component" value="Unassembled WGS sequence"/>
</dbReference>
<feature type="non-terminal residue" evidence="1">
    <location>
        <position position="1"/>
    </location>
</feature>
<evidence type="ECO:0000313" key="2">
    <source>
        <dbReference type="Proteomes" id="UP000789572"/>
    </source>
</evidence>
<dbReference type="OrthoDB" id="2373850at2759"/>
<dbReference type="InterPro" id="IPR032675">
    <property type="entry name" value="LRR_dom_sf"/>
</dbReference>
<reference evidence="1" key="1">
    <citation type="submission" date="2021-06" db="EMBL/GenBank/DDBJ databases">
        <authorList>
            <person name="Kallberg Y."/>
            <person name="Tangrot J."/>
            <person name="Rosling A."/>
        </authorList>
    </citation>
    <scope>NUCLEOTIDE SEQUENCE</scope>
    <source>
        <strain evidence="1">IA702</strain>
    </source>
</reference>
<accession>A0A9N9FXB9</accession>
<keyword evidence="2" id="KW-1185">Reference proteome</keyword>
<dbReference type="EMBL" id="CAJVPJ010000881">
    <property type="protein sequence ID" value="CAG8562793.1"/>
    <property type="molecule type" value="Genomic_DNA"/>
</dbReference>
<protein>
    <submittedName>
        <fullName evidence="1">598_t:CDS:1</fullName>
    </submittedName>
</protein>
<comment type="caution">
    <text evidence="1">The sequence shown here is derived from an EMBL/GenBank/DDBJ whole genome shotgun (WGS) entry which is preliminary data.</text>
</comment>
<evidence type="ECO:0000313" key="1">
    <source>
        <dbReference type="EMBL" id="CAG8562793.1"/>
    </source>
</evidence>